<dbReference type="AlphaFoldDB" id="A0A834ZLZ7"/>
<dbReference type="InterPro" id="IPR023194">
    <property type="entry name" value="eIF3-like_dom_sf"/>
</dbReference>
<dbReference type="InterPro" id="IPR013906">
    <property type="entry name" value="eIF3j"/>
</dbReference>
<name>A0A834ZLZ7_TETSI</name>
<organism evidence="4 5">
    <name type="scientific">Tetracentron sinense</name>
    <name type="common">Spur-leaf</name>
    <dbReference type="NCBI Taxonomy" id="13715"/>
    <lineage>
        <taxon>Eukaryota</taxon>
        <taxon>Viridiplantae</taxon>
        <taxon>Streptophyta</taxon>
        <taxon>Embryophyta</taxon>
        <taxon>Tracheophyta</taxon>
        <taxon>Spermatophyta</taxon>
        <taxon>Magnoliopsida</taxon>
        <taxon>Trochodendrales</taxon>
        <taxon>Trochodendraceae</taxon>
        <taxon>Tetracentron</taxon>
    </lineage>
</organism>
<protein>
    <recommendedName>
        <fullName evidence="6">Eukaryotic translation initiation factor 3 30 kDa subunit</fullName>
    </recommendedName>
</protein>
<dbReference type="PANTHER" id="PTHR21681:SF0">
    <property type="entry name" value="EUKARYOTIC TRANSLATION INITIATION FACTOR 3 SUBUNIT J"/>
    <property type="match status" value="1"/>
</dbReference>
<evidence type="ECO:0000313" key="4">
    <source>
        <dbReference type="EMBL" id="KAF8407558.1"/>
    </source>
</evidence>
<keyword evidence="1" id="KW-0963">Cytoplasm</keyword>
<evidence type="ECO:0000256" key="3">
    <source>
        <dbReference type="ARBA" id="ARBA00022917"/>
    </source>
</evidence>
<accession>A0A834ZLZ7</accession>
<reference evidence="4 5" key="1">
    <citation type="submission" date="2020-04" db="EMBL/GenBank/DDBJ databases">
        <title>Plant Genome Project.</title>
        <authorList>
            <person name="Zhang R.-G."/>
        </authorList>
    </citation>
    <scope>NUCLEOTIDE SEQUENCE [LARGE SCALE GENOMIC DNA]</scope>
    <source>
        <strain evidence="4">YNK0</strain>
        <tissue evidence="4">Leaf</tissue>
    </source>
</reference>
<dbReference type="GO" id="GO:0005852">
    <property type="term" value="C:eukaryotic translation initiation factor 3 complex"/>
    <property type="evidence" value="ECO:0007669"/>
    <property type="project" value="InterPro"/>
</dbReference>
<sequence>MRKIRQIHREKKSPLKSLSRAEERDIGRDLGFQVELKCANVAESPLVATIRGGNWWVAGAANKTLNQNMACKGEPESNPMRNTSILTPMLEFKIGDLRHSWCWNFLFAAADSISTAPVPEPLAEKISKKLAAKVSEKKGKTAVVDKEVLLDPVVDKLLQQRLVEEADYKSTAELFAKSGDEKSLDNFIPKSENVTWPYFSLQKSFHYIGLLKAIMRLSTSSLKAADAKEVASSVTAIANEKLKVEKEANAGKKKTAKKKQLHVDKADDDVVVNTYDALDDDDFIISSVGNMLKWFGDRSNKKKLLNPSEILKTSTSAVKIARMGL</sequence>
<comment type="caution">
    <text evidence="4">The sequence shown here is derived from an EMBL/GenBank/DDBJ whole genome shotgun (WGS) entry which is preliminary data.</text>
</comment>
<keyword evidence="3" id="KW-0648">Protein biosynthesis</keyword>
<dbReference type="Pfam" id="PF08597">
    <property type="entry name" value="eIF3_subunit"/>
    <property type="match status" value="1"/>
</dbReference>
<evidence type="ECO:0000256" key="2">
    <source>
        <dbReference type="ARBA" id="ARBA00022540"/>
    </source>
</evidence>
<keyword evidence="2" id="KW-0396">Initiation factor</keyword>
<dbReference type="Proteomes" id="UP000655225">
    <property type="component" value="Unassembled WGS sequence"/>
</dbReference>
<evidence type="ECO:0008006" key="6">
    <source>
        <dbReference type="Google" id="ProtNLM"/>
    </source>
</evidence>
<dbReference type="GO" id="GO:0003743">
    <property type="term" value="F:translation initiation factor activity"/>
    <property type="evidence" value="ECO:0007669"/>
    <property type="project" value="UniProtKB-KW"/>
</dbReference>
<proteinExistence type="predicted"/>
<dbReference type="PANTHER" id="PTHR21681">
    <property type="entry name" value="EUKARYOTIC TRANSLATION INITIATION FACTOR 3 SUBUNIT J"/>
    <property type="match status" value="1"/>
</dbReference>
<evidence type="ECO:0000256" key="1">
    <source>
        <dbReference type="ARBA" id="ARBA00022490"/>
    </source>
</evidence>
<dbReference type="EMBL" id="JABCRI010000004">
    <property type="protein sequence ID" value="KAF8407558.1"/>
    <property type="molecule type" value="Genomic_DNA"/>
</dbReference>
<gene>
    <name evidence="4" type="ORF">HHK36_006692</name>
</gene>
<dbReference type="OrthoDB" id="20381at2759"/>
<dbReference type="Gene3D" id="1.10.246.60">
    <property type="entry name" value="Eukaryotic translation initiation factor 3 like domains"/>
    <property type="match status" value="1"/>
</dbReference>
<evidence type="ECO:0000313" key="5">
    <source>
        <dbReference type="Proteomes" id="UP000655225"/>
    </source>
</evidence>
<keyword evidence="5" id="KW-1185">Reference proteome</keyword>